<keyword evidence="4 9" id="KW-0997">Cell inner membrane</keyword>
<comment type="caution">
    <text evidence="11">The sequence shown here is derived from an EMBL/GenBank/DDBJ whole genome shotgun (WGS) entry which is preliminary data.</text>
</comment>
<proteinExistence type="inferred from homology"/>
<dbReference type="GO" id="GO:0022857">
    <property type="term" value="F:transmembrane transporter activity"/>
    <property type="evidence" value="ECO:0007669"/>
    <property type="project" value="UniProtKB-UniRule"/>
</dbReference>
<evidence type="ECO:0000256" key="3">
    <source>
        <dbReference type="ARBA" id="ARBA00022475"/>
    </source>
</evidence>
<evidence type="ECO:0000313" key="12">
    <source>
        <dbReference type="Proteomes" id="UP000630353"/>
    </source>
</evidence>
<comment type="similarity">
    <text evidence="8 9">Belongs to the TRAP transporter small permease family.</text>
</comment>
<comment type="function">
    <text evidence="9">Part of the tripartite ATP-independent periplasmic (TRAP) transport system.</text>
</comment>
<dbReference type="AlphaFoldDB" id="A0A918XMV1"/>
<keyword evidence="6 9" id="KW-1133">Transmembrane helix</keyword>
<keyword evidence="7 9" id="KW-0472">Membrane</keyword>
<dbReference type="Pfam" id="PF04290">
    <property type="entry name" value="DctQ"/>
    <property type="match status" value="1"/>
</dbReference>
<organism evidence="11 12">
    <name type="scientific">Thalassobaculum fulvum</name>
    <dbReference type="NCBI Taxonomy" id="1633335"/>
    <lineage>
        <taxon>Bacteria</taxon>
        <taxon>Pseudomonadati</taxon>
        <taxon>Pseudomonadota</taxon>
        <taxon>Alphaproteobacteria</taxon>
        <taxon>Rhodospirillales</taxon>
        <taxon>Thalassobaculaceae</taxon>
        <taxon>Thalassobaculum</taxon>
    </lineage>
</organism>
<evidence type="ECO:0000256" key="2">
    <source>
        <dbReference type="ARBA" id="ARBA00022448"/>
    </source>
</evidence>
<name>A0A918XMV1_9PROT</name>
<keyword evidence="5 9" id="KW-0812">Transmembrane</keyword>
<keyword evidence="3" id="KW-1003">Cell membrane</keyword>
<feature type="transmembrane region" description="Helical" evidence="9">
    <location>
        <begin position="102"/>
        <end position="121"/>
    </location>
</feature>
<feature type="transmembrane region" description="Helical" evidence="9">
    <location>
        <begin position="20"/>
        <end position="42"/>
    </location>
</feature>
<dbReference type="InterPro" id="IPR055348">
    <property type="entry name" value="DctQ"/>
</dbReference>
<dbReference type="EMBL" id="BMZS01000001">
    <property type="protein sequence ID" value="GHD39404.1"/>
    <property type="molecule type" value="Genomic_DNA"/>
</dbReference>
<dbReference type="RefSeq" id="WP_189986964.1">
    <property type="nucleotide sequence ID" value="NZ_BMZS01000001.1"/>
</dbReference>
<evidence type="ECO:0000256" key="8">
    <source>
        <dbReference type="ARBA" id="ARBA00038436"/>
    </source>
</evidence>
<comment type="subcellular location">
    <subcellularLocation>
        <location evidence="1 9">Cell inner membrane</location>
        <topology evidence="1 9">Multi-pass membrane protein</topology>
    </subcellularLocation>
</comment>
<protein>
    <recommendedName>
        <fullName evidence="9">TRAP transporter small permease protein</fullName>
    </recommendedName>
</protein>
<evidence type="ECO:0000256" key="6">
    <source>
        <dbReference type="ARBA" id="ARBA00022989"/>
    </source>
</evidence>
<dbReference type="PANTHER" id="PTHR35011:SF10">
    <property type="entry name" value="TRAP TRANSPORTER SMALL PERMEASE PROTEIN"/>
    <property type="match status" value="1"/>
</dbReference>
<evidence type="ECO:0000313" key="11">
    <source>
        <dbReference type="EMBL" id="GHD39404.1"/>
    </source>
</evidence>
<dbReference type="PANTHER" id="PTHR35011">
    <property type="entry name" value="2,3-DIKETO-L-GULONATE TRAP TRANSPORTER SMALL PERMEASE PROTEIN YIAM"/>
    <property type="match status" value="1"/>
</dbReference>
<comment type="subunit">
    <text evidence="9">The complex comprises the extracytoplasmic solute receptor protein and the two transmembrane proteins.</text>
</comment>
<feature type="transmembrane region" description="Helical" evidence="9">
    <location>
        <begin position="141"/>
        <end position="159"/>
    </location>
</feature>
<accession>A0A918XMV1</accession>
<evidence type="ECO:0000256" key="5">
    <source>
        <dbReference type="ARBA" id="ARBA00022692"/>
    </source>
</evidence>
<evidence type="ECO:0000256" key="1">
    <source>
        <dbReference type="ARBA" id="ARBA00004429"/>
    </source>
</evidence>
<reference evidence="11" key="2">
    <citation type="submission" date="2020-09" db="EMBL/GenBank/DDBJ databases">
        <authorList>
            <person name="Sun Q."/>
            <person name="Kim S."/>
        </authorList>
    </citation>
    <scope>NUCLEOTIDE SEQUENCE</scope>
    <source>
        <strain evidence="11">KCTC 42651</strain>
    </source>
</reference>
<keyword evidence="2 9" id="KW-0813">Transport</keyword>
<dbReference type="Proteomes" id="UP000630353">
    <property type="component" value="Unassembled WGS sequence"/>
</dbReference>
<comment type="caution">
    <text evidence="9">Lacks conserved residue(s) required for the propagation of feature annotation.</text>
</comment>
<evidence type="ECO:0000256" key="7">
    <source>
        <dbReference type="ARBA" id="ARBA00023136"/>
    </source>
</evidence>
<dbReference type="InterPro" id="IPR007387">
    <property type="entry name" value="TRAP_DctQ"/>
</dbReference>
<evidence type="ECO:0000256" key="4">
    <source>
        <dbReference type="ARBA" id="ARBA00022519"/>
    </source>
</evidence>
<evidence type="ECO:0000259" key="10">
    <source>
        <dbReference type="Pfam" id="PF04290"/>
    </source>
</evidence>
<gene>
    <name evidence="11" type="ORF">GCM10017083_01220</name>
</gene>
<reference evidence="11" key="1">
    <citation type="journal article" date="2014" name="Int. J. Syst. Evol. Microbiol.">
        <title>Complete genome sequence of Corynebacterium casei LMG S-19264T (=DSM 44701T), isolated from a smear-ripened cheese.</title>
        <authorList>
            <consortium name="US DOE Joint Genome Institute (JGI-PGF)"/>
            <person name="Walter F."/>
            <person name="Albersmeier A."/>
            <person name="Kalinowski J."/>
            <person name="Ruckert C."/>
        </authorList>
    </citation>
    <scope>NUCLEOTIDE SEQUENCE</scope>
    <source>
        <strain evidence="11">KCTC 42651</strain>
    </source>
</reference>
<dbReference type="GO" id="GO:0005886">
    <property type="term" value="C:plasma membrane"/>
    <property type="evidence" value="ECO:0007669"/>
    <property type="project" value="UniProtKB-SubCell"/>
</dbReference>
<feature type="domain" description="Tripartite ATP-independent periplasmic transporters DctQ component" evidence="10">
    <location>
        <begin position="37"/>
        <end position="166"/>
    </location>
</feature>
<keyword evidence="12" id="KW-1185">Reference proteome</keyword>
<dbReference type="GO" id="GO:0015740">
    <property type="term" value="P:C4-dicarboxylate transport"/>
    <property type="evidence" value="ECO:0007669"/>
    <property type="project" value="TreeGrafter"/>
</dbReference>
<evidence type="ECO:0000256" key="9">
    <source>
        <dbReference type="RuleBase" id="RU369079"/>
    </source>
</evidence>
<sequence>MTAPSRLAAPSDPVEAVLRRLSVAFAVFGGLLLAGGALLTVVSVTGRYLFSSPIAGDVELVELGAGAAISAFLPYCQLRGGNVIVDFFTGGLSERGRRRLDAVHALVFAFCAGLVAWRMTLGGLDTYLTNDETMVLGVPVWISYVVMVPAFGLLCLVCLHGAAIRLLPGGDPGGTPGVDAAESAR</sequence>